<feature type="transmembrane region" description="Helical" evidence="1">
    <location>
        <begin position="6"/>
        <end position="27"/>
    </location>
</feature>
<protein>
    <submittedName>
        <fullName evidence="2">Uncharacterized protein</fullName>
    </submittedName>
</protein>
<evidence type="ECO:0000256" key="1">
    <source>
        <dbReference type="SAM" id="Phobius"/>
    </source>
</evidence>
<keyword evidence="1" id="KW-1133">Transmembrane helix</keyword>
<keyword evidence="1" id="KW-0812">Transmembrane</keyword>
<gene>
    <name evidence="2" type="ORF">APZ42_019083</name>
</gene>
<proteinExistence type="predicted"/>
<keyword evidence="1" id="KW-0472">Membrane</keyword>
<keyword evidence="3" id="KW-1185">Reference proteome</keyword>
<dbReference type="AlphaFoldDB" id="A0A164YMK4"/>
<evidence type="ECO:0000313" key="2">
    <source>
        <dbReference type="EMBL" id="KZS15409.1"/>
    </source>
</evidence>
<reference evidence="2 3" key="1">
    <citation type="submission" date="2016-03" db="EMBL/GenBank/DDBJ databases">
        <title>EvidentialGene: Evidence-directed Construction of Genes on Genomes.</title>
        <authorList>
            <person name="Gilbert D.G."/>
            <person name="Choi J.-H."/>
            <person name="Mockaitis K."/>
            <person name="Colbourne J."/>
            <person name="Pfrender M."/>
        </authorList>
    </citation>
    <scope>NUCLEOTIDE SEQUENCE [LARGE SCALE GENOMIC DNA]</scope>
    <source>
        <strain evidence="2 3">Xinb3</strain>
        <tissue evidence="2">Complete organism</tissue>
    </source>
</reference>
<dbReference type="EMBL" id="LRGB01000872">
    <property type="protein sequence ID" value="KZS15409.1"/>
    <property type="molecule type" value="Genomic_DNA"/>
</dbReference>
<evidence type="ECO:0000313" key="3">
    <source>
        <dbReference type="Proteomes" id="UP000076858"/>
    </source>
</evidence>
<name>A0A164YMK4_9CRUS</name>
<accession>A0A164YMK4</accession>
<dbReference type="Proteomes" id="UP000076858">
    <property type="component" value="Unassembled WGS sequence"/>
</dbReference>
<organism evidence="2 3">
    <name type="scientific">Daphnia magna</name>
    <dbReference type="NCBI Taxonomy" id="35525"/>
    <lineage>
        <taxon>Eukaryota</taxon>
        <taxon>Metazoa</taxon>
        <taxon>Ecdysozoa</taxon>
        <taxon>Arthropoda</taxon>
        <taxon>Crustacea</taxon>
        <taxon>Branchiopoda</taxon>
        <taxon>Diplostraca</taxon>
        <taxon>Cladocera</taxon>
        <taxon>Anomopoda</taxon>
        <taxon>Daphniidae</taxon>
        <taxon>Daphnia</taxon>
    </lineage>
</organism>
<comment type="caution">
    <text evidence="2">The sequence shown here is derived from an EMBL/GenBank/DDBJ whole genome shotgun (WGS) entry which is preliminary data.</text>
</comment>
<sequence>MVTLELALLITVCTSLIVTTYGTLASVRRNFNSVWKSGGINRSIVLFPDLLSFHTSSSIHYHEKKKNYQ</sequence>